<dbReference type="GO" id="GO:0007165">
    <property type="term" value="P:signal transduction"/>
    <property type="evidence" value="ECO:0007669"/>
    <property type="project" value="InterPro"/>
</dbReference>
<keyword evidence="5" id="KW-1185">Reference proteome</keyword>
<dbReference type="Pfam" id="PF00620">
    <property type="entry name" value="RhoGAP"/>
    <property type="match status" value="1"/>
</dbReference>
<keyword evidence="1" id="KW-0343">GTPase activation</keyword>
<dbReference type="Ensembl" id="ENSACDT00005009207.1">
    <property type="protein sequence ID" value="ENSACDP00005007640.1"/>
    <property type="gene ID" value="ENSACDG00005005610.1"/>
</dbReference>
<dbReference type="InterPro" id="IPR057323">
    <property type="entry name" value="RHG40/28/18_ubiquitin"/>
</dbReference>
<evidence type="ECO:0000256" key="1">
    <source>
        <dbReference type="ARBA" id="ARBA00022468"/>
    </source>
</evidence>
<dbReference type="Proteomes" id="UP000694521">
    <property type="component" value="Unplaced"/>
</dbReference>
<comment type="function">
    <text evidence="2">GTPase activator for the Rho-type GTPases by converting them to an inactive GDP-bound state.</text>
</comment>
<dbReference type="GO" id="GO:0051056">
    <property type="term" value="P:regulation of small GTPase mediated signal transduction"/>
    <property type="evidence" value="ECO:0007669"/>
    <property type="project" value="TreeGrafter"/>
</dbReference>
<proteinExistence type="predicted"/>
<protein>
    <submittedName>
        <fullName evidence="4">Rho GTPase activating protein 40</fullName>
    </submittedName>
</protein>
<dbReference type="GO" id="GO:0005096">
    <property type="term" value="F:GTPase activator activity"/>
    <property type="evidence" value="ECO:0007669"/>
    <property type="project" value="UniProtKB-KW"/>
</dbReference>
<dbReference type="InterPro" id="IPR000198">
    <property type="entry name" value="RhoGAP_dom"/>
</dbReference>
<dbReference type="AlphaFoldDB" id="A0A8B9DJ98"/>
<dbReference type="GO" id="GO:0005737">
    <property type="term" value="C:cytoplasm"/>
    <property type="evidence" value="ECO:0007669"/>
    <property type="project" value="TreeGrafter"/>
</dbReference>
<evidence type="ECO:0000313" key="5">
    <source>
        <dbReference type="Proteomes" id="UP000694521"/>
    </source>
</evidence>
<dbReference type="SUPFAM" id="SSF48350">
    <property type="entry name" value="GTPase activation domain, GAP"/>
    <property type="match status" value="1"/>
</dbReference>
<evidence type="ECO:0000256" key="2">
    <source>
        <dbReference type="ARBA" id="ARBA00055252"/>
    </source>
</evidence>
<reference evidence="4" key="2">
    <citation type="submission" date="2025-09" db="UniProtKB">
        <authorList>
            <consortium name="Ensembl"/>
        </authorList>
    </citation>
    <scope>IDENTIFICATION</scope>
</reference>
<name>A0A8B9DJ98_ANSCY</name>
<evidence type="ECO:0000313" key="4">
    <source>
        <dbReference type="Ensembl" id="ENSACDP00005007640.1"/>
    </source>
</evidence>
<feature type="domain" description="Rho-GAP" evidence="3">
    <location>
        <begin position="442"/>
        <end position="641"/>
    </location>
</feature>
<dbReference type="InterPro" id="IPR008936">
    <property type="entry name" value="Rho_GTPase_activation_prot"/>
</dbReference>
<reference evidence="4" key="1">
    <citation type="submission" date="2025-08" db="UniProtKB">
        <authorList>
            <consortium name="Ensembl"/>
        </authorList>
    </citation>
    <scope>IDENTIFICATION</scope>
</reference>
<organism evidence="4 5">
    <name type="scientific">Anser cygnoides</name>
    <name type="common">Swan goose</name>
    <dbReference type="NCBI Taxonomy" id="8845"/>
    <lineage>
        <taxon>Eukaryota</taxon>
        <taxon>Metazoa</taxon>
        <taxon>Chordata</taxon>
        <taxon>Craniata</taxon>
        <taxon>Vertebrata</taxon>
        <taxon>Euteleostomi</taxon>
        <taxon>Archelosauria</taxon>
        <taxon>Archosauria</taxon>
        <taxon>Dinosauria</taxon>
        <taxon>Saurischia</taxon>
        <taxon>Theropoda</taxon>
        <taxon>Coelurosauria</taxon>
        <taxon>Aves</taxon>
        <taxon>Neognathae</taxon>
        <taxon>Galloanserae</taxon>
        <taxon>Anseriformes</taxon>
        <taxon>Anatidae</taxon>
        <taxon>Anserinae</taxon>
        <taxon>Anser</taxon>
    </lineage>
</organism>
<accession>A0A8B9DJ98</accession>
<sequence>MINTSRKQHVRALWGKALRHAALSVLSAGPLVGPAGAACCAGAVYSLLLEESWDDLTGLTSGLSEEKLGFLHPAACRKTMLENWLIIRCAPRGRSSSVVLGVIKKSEGFFAGGGSLCVRFSFFEVVFLPLKGKTHKCWLPVLNIFERLGGQSHPCQSIINRNSARHCPCKMSQLPPKSPLACPLSEGITSRIDSLDNLSMDSFWLEVENIKQSTEAEQEECSLADVKAQEEGEAEAEWLQDAGLSDLIKDHASENDNVVLLSTLTKTQAAAVQRRLDTYSRSRRRKNKHPVRDVRDIFGVVGSGETVAEKEESSPDQLWHNLRTSNVQKPETQDYSCTVRNSGKEEVFNMDIAYSEQAAVLLKGSFLSESRRIKDGNALTKFKIHKGRLGVTRVGDLSAQDMKKIPTLALIELTALCDVLGFELKRNKAAKLKTTEKRLFGVPLNTLLENDQKLLPNTKVPLLLQALLSCLEKRGLETEGILRVSGSQTRIKSLEQKLERDFYTGLFRWDEVHQNDVSGLLKRFIRELPAPLLTAEYLPAFAAVQNIPDLKQRLQALNLLILILPEPNRNTLKALLEFLSKVVARENNNKMNLWNVSTVMAPNLFMHKGLPNKIPEGKEKQLAEGAADVVRMMIHYQDLLWTVSSFLVAQVRKLNESNSKRYQFCDKRIKNLLRKIHADKDKVEKNQAEPSKVVKVHASLLLKDSLEVHLNNATRVADVLRQFQKNLCQNGWNIVNTVNLLKCNNSTECTSLLLYEVGGNIGEHCLDPDTYLLDLYHINPHAEWIIKQNPSYPRMF</sequence>
<dbReference type="Pfam" id="PF25442">
    <property type="entry name" value="Ubiquitin_RHG40_C"/>
    <property type="match status" value="1"/>
</dbReference>
<evidence type="ECO:0000259" key="3">
    <source>
        <dbReference type="PROSITE" id="PS50238"/>
    </source>
</evidence>
<dbReference type="PANTHER" id="PTHR14963:SF4">
    <property type="entry name" value="RHO GTPASE-ACTIVATING PROTEIN 40"/>
    <property type="match status" value="1"/>
</dbReference>
<dbReference type="CDD" id="cd04391">
    <property type="entry name" value="RhoGAP_ARHGAP18"/>
    <property type="match status" value="1"/>
</dbReference>
<dbReference type="GO" id="GO:0030833">
    <property type="term" value="P:regulation of actin filament polymerization"/>
    <property type="evidence" value="ECO:0007669"/>
    <property type="project" value="TreeGrafter"/>
</dbReference>
<dbReference type="PROSITE" id="PS50238">
    <property type="entry name" value="RHOGAP"/>
    <property type="match status" value="1"/>
</dbReference>
<dbReference type="PANTHER" id="PTHR14963">
    <property type="entry name" value="RHO GTPASE ACTIVATING PROTEIN 18,19-RELATED"/>
    <property type="match status" value="1"/>
</dbReference>
<dbReference type="FunFam" id="1.10.555.10:FF:000018">
    <property type="entry name" value="Rho GTPase activating protein 28"/>
    <property type="match status" value="1"/>
</dbReference>
<dbReference type="Gene3D" id="1.10.555.10">
    <property type="entry name" value="Rho GTPase activation protein"/>
    <property type="match status" value="1"/>
</dbReference>
<dbReference type="SMART" id="SM00324">
    <property type="entry name" value="RhoGAP"/>
    <property type="match status" value="1"/>
</dbReference>